<dbReference type="AlphaFoldDB" id="A0A9W6YY34"/>
<dbReference type="GO" id="GO:0045022">
    <property type="term" value="P:early endosome to late endosome transport"/>
    <property type="evidence" value="ECO:0007669"/>
    <property type="project" value="TreeGrafter"/>
</dbReference>
<evidence type="ECO:0000313" key="2">
    <source>
        <dbReference type="EMBL" id="GMG30020.1"/>
    </source>
</evidence>
<organism evidence="2 3">
    <name type="scientific">Ambrosiozyma monospora</name>
    <name type="common">Yeast</name>
    <name type="synonym">Endomycopsis monosporus</name>
    <dbReference type="NCBI Taxonomy" id="43982"/>
    <lineage>
        <taxon>Eukaryota</taxon>
        <taxon>Fungi</taxon>
        <taxon>Dikarya</taxon>
        <taxon>Ascomycota</taxon>
        <taxon>Saccharomycotina</taxon>
        <taxon>Pichiomycetes</taxon>
        <taxon>Pichiales</taxon>
        <taxon>Pichiaceae</taxon>
        <taxon>Ambrosiozyma</taxon>
    </lineage>
</organism>
<dbReference type="GO" id="GO:0097422">
    <property type="term" value="C:tubular endosome"/>
    <property type="evidence" value="ECO:0007669"/>
    <property type="project" value="TreeGrafter"/>
</dbReference>
<dbReference type="GO" id="GO:0005085">
    <property type="term" value="F:guanyl-nucleotide exchange factor activity"/>
    <property type="evidence" value="ECO:0007669"/>
    <property type="project" value="TreeGrafter"/>
</dbReference>
<dbReference type="InterPro" id="IPR036770">
    <property type="entry name" value="Ankyrin_rpt-contain_sf"/>
</dbReference>
<dbReference type="GO" id="GO:0000149">
    <property type="term" value="F:SNARE binding"/>
    <property type="evidence" value="ECO:0007669"/>
    <property type="project" value="TreeGrafter"/>
</dbReference>
<dbReference type="GO" id="GO:0030133">
    <property type="term" value="C:transport vesicle"/>
    <property type="evidence" value="ECO:0007669"/>
    <property type="project" value="TreeGrafter"/>
</dbReference>
<comment type="caution">
    <text evidence="2">The sequence shown here is derived from an EMBL/GenBank/DDBJ whole genome shotgun (WGS) entry which is preliminary data.</text>
</comment>
<proteinExistence type="inferred from homology"/>
<dbReference type="Gene3D" id="1.25.40.20">
    <property type="entry name" value="Ankyrin repeat-containing domain"/>
    <property type="match status" value="1"/>
</dbReference>
<dbReference type="EMBL" id="BSXU01001688">
    <property type="protein sequence ID" value="GMG30020.1"/>
    <property type="molecule type" value="Genomic_DNA"/>
</dbReference>
<dbReference type="PANTHER" id="PTHR24170">
    <property type="entry name" value="ANKYRIN REPEAT DOMAIN-CONTAINING PROTEIN 27"/>
    <property type="match status" value="1"/>
</dbReference>
<name>A0A9W6YY34_AMBMO</name>
<reference evidence="2" key="1">
    <citation type="submission" date="2023-04" db="EMBL/GenBank/DDBJ databases">
        <title>Ambrosiozyma monospora NBRC 1965.</title>
        <authorList>
            <person name="Ichikawa N."/>
            <person name="Sato H."/>
            <person name="Tonouchi N."/>
        </authorList>
    </citation>
    <scope>NUCLEOTIDE SEQUENCE</scope>
    <source>
        <strain evidence="2">NBRC 1965</strain>
    </source>
</reference>
<accession>A0A9W6YY34</accession>
<gene>
    <name evidence="2" type="ORF">Amon01_000380700</name>
</gene>
<dbReference type="InterPro" id="IPR051248">
    <property type="entry name" value="UPF0507/Ank_repeat_27"/>
</dbReference>
<comment type="similarity">
    <text evidence="1">Belongs to the UPF0507 family.</text>
</comment>
<evidence type="ECO:0000256" key="1">
    <source>
        <dbReference type="ARBA" id="ARBA00007428"/>
    </source>
</evidence>
<dbReference type="GO" id="GO:0005770">
    <property type="term" value="C:late endosome"/>
    <property type="evidence" value="ECO:0007669"/>
    <property type="project" value="TreeGrafter"/>
</dbReference>
<keyword evidence="3" id="KW-1185">Reference proteome</keyword>
<dbReference type="PANTHER" id="PTHR24170:SF1">
    <property type="entry name" value="DOMAIN PROTEIN, PUTATIVE (AFU_ORTHOLOGUE AFUA_1G09870)-RELATED"/>
    <property type="match status" value="1"/>
</dbReference>
<sequence>MRSELISRFGPYINWIDRDNTGHTPLFAIVRCYDHPDYTALVKTAIDTVADWYVSKKKPFNYQDHIDNKGNTLIHSISDGEALKYVLGKFEVLDLNALNMNQQTPLTQFIRYNRLSNIQTITKDDRLVIDRVDSKYYLSALDYVKLDKMKPRSGSNVSERKENVNKVIMNLIDSCHVKRNCPDVGGVRVGVARLKFDLNHEICLYLKSCVDGQWRLVVHTKKDLIKVLKLLKIENPNIFFGTSDLWFPGFYEVGETPSIDYSNKMKVNKQLTGLELLITGMLLDDGLNNNPILMSFFTTQRPLNEMQQLKMVINSRELHEETLLAKKGQLLQPDDDEKVLIISPEEVGNYKTFLKYSLNEITESFQLLERFYKILVFNVLKEKDLRYVLENILLLAAGTLDSSKAPKNLNQINFEGFQALSKLHETLASLEIPELKDRLIESIKLLRNTTSELLTSINNILDKKIKKWWSLYFDIKKTKDELIKVLKIETTYHGEVNNEMSATIQAAILEIGKLIGEMDLNSMVVNQLSRDNSINAMNASDVSDLASNSGSSGIASSGTSYFIGIIERRRHSYVDTLIDDYTKLRDEFVDLNLNIKINYESLCVEISNFYLFKKKFMRFMISRYITDSLQVLKLQRGVMVNQLQKLKEAQGH</sequence>
<protein>
    <submittedName>
        <fullName evidence="2">Unnamed protein product</fullName>
    </submittedName>
</protein>
<evidence type="ECO:0000313" key="3">
    <source>
        <dbReference type="Proteomes" id="UP001165063"/>
    </source>
</evidence>
<dbReference type="GO" id="GO:0005886">
    <property type="term" value="C:plasma membrane"/>
    <property type="evidence" value="ECO:0007669"/>
    <property type="project" value="TreeGrafter"/>
</dbReference>
<dbReference type="GO" id="GO:0005769">
    <property type="term" value="C:early endosome"/>
    <property type="evidence" value="ECO:0007669"/>
    <property type="project" value="TreeGrafter"/>
</dbReference>
<dbReference type="OrthoDB" id="7464126at2759"/>
<dbReference type="Proteomes" id="UP001165063">
    <property type="component" value="Unassembled WGS sequence"/>
</dbReference>